<sequence>MSLRESKSIDPIGQSFKTMPPVLIWLAASVVEIAHQVSRKRKTNTRNRQKSTQRFIWHRGAAQPCISFSDAFLSCNRDVCPRRCSRRRRVELMGVTLGARAQLLTSLRFISCLECAFSPCDKRCKVKREGLLGARASRQQRGAHRATPGGSERVNYDIAEML</sequence>
<evidence type="ECO:0000313" key="1">
    <source>
        <dbReference type="EMBL" id="KAG7300245.1"/>
    </source>
</evidence>
<protein>
    <submittedName>
        <fullName evidence="1">Uncharacterized protein</fullName>
    </submittedName>
</protein>
<evidence type="ECO:0000313" key="2">
    <source>
        <dbReference type="Proteomes" id="UP000823941"/>
    </source>
</evidence>
<feature type="non-terminal residue" evidence="1">
    <location>
        <position position="162"/>
    </location>
</feature>
<organism evidence="1 2">
    <name type="scientific">Plutella xylostella</name>
    <name type="common">Diamondback moth</name>
    <name type="synonym">Plutella maculipennis</name>
    <dbReference type="NCBI Taxonomy" id="51655"/>
    <lineage>
        <taxon>Eukaryota</taxon>
        <taxon>Metazoa</taxon>
        <taxon>Ecdysozoa</taxon>
        <taxon>Arthropoda</taxon>
        <taxon>Hexapoda</taxon>
        <taxon>Insecta</taxon>
        <taxon>Pterygota</taxon>
        <taxon>Neoptera</taxon>
        <taxon>Endopterygota</taxon>
        <taxon>Lepidoptera</taxon>
        <taxon>Glossata</taxon>
        <taxon>Ditrysia</taxon>
        <taxon>Yponomeutoidea</taxon>
        <taxon>Plutellidae</taxon>
        <taxon>Plutella</taxon>
    </lineage>
</organism>
<accession>A0ABQ7Q530</accession>
<name>A0ABQ7Q530_PLUXY</name>
<comment type="caution">
    <text evidence="1">The sequence shown here is derived from an EMBL/GenBank/DDBJ whole genome shotgun (WGS) entry which is preliminary data.</text>
</comment>
<keyword evidence="2" id="KW-1185">Reference proteome</keyword>
<reference evidence="1 2" key="1">
    <citation type="submission" date="2021-06" db="EMBL/GenBank/DDBJ databases">
        <title>A haploid diamondback moth (Plutella xylostella L.) genome assembly resolves 31 chromosomes and identifies a diamide resistance mutation.</title>
        <authorList>
            <person name="Ward C.M."/>
            <person name="Perry K.D."/>
            <person name="Baker G."/>
            <person name="Powis K."/>
            <person name="Heckel D.G."/>
            <person name="Baxter S.W."/>
        </authorList>
    </citation>
    <scope>NUCLEOTIDE SEQUENCE [LARGE SCALE GENOMIC DNA]</scope>
    <source>
        <strain evidence="1 2">LV</strain>
        <tissue evidence="1">Single pupa</tissue>
    </source>
</reference>
<dbReference type="EMBL" id="JAHIBW010000021">
    <property type="protein sequence ID" value="KAG7300245.1"/>
    <property type="molecule type" value="Genomic_DNA"/>
</dbReference>
<proteinExistence type="predicted"/>
<dbReference type="Proteomes" id="UP000823941">
    <property type="component" value="Chromosome 21"/>
</dbReference>
<gene>
    <name evidence="1" type="ORF">JYU34_015814</name>
</gene>